<evidence type="ECO:0000259" key="1">
    <source>
        <dbReference type="Pfam" id="PF02663"/>
    </source>
</evidence>
<dbReference type="SUPFAM" id="SSF143555">
    <property type="entry name" value="FwdE-like"/>
    <property type="match status" value="1"/>
</dbReference>
<dbReference type="OrthoDB" id="9804309at2"/>
<reference evidence="2 3" key="1">
    <citation type="submission" date="2017-06" db="EMBL/GenBank/DDBJ databases">
        <title>Draft Genome Sequence of Natranaerobius trueperi halophilic, alkalithermophilic bacteria from soda lakes.</title>
        <authorList>
            <person name="Zhao B."/>
        </authorList>
    </citation>
    <scope>NUCLEOTIDE SEQUENCE [LARGE SCALE GENOMIC DNA]</scope>
    <source>
        <strain evidence="2 3">DSM 18760</strain>
    </source>
</reference>
<organism evidence="2 3">
    <name type="scientific">Natranaerobius trueperi</name>
    <dbReference type="NCBI Taxonomy" id="759412"/>
    <lineage>
        <taxon>Bacteria</taxon>
        <taxon>Bacillati</taxon>
        <taxon>Bacillota</taxon>
        <taxon>Clostridia</taxon>
        <taxon>Natranaerobiales</taxon>
        <taxon>Natranaerobiaceae</taxon>
        <taxon>Natranaerobius</taxon>
    </lineage>
</organism>
<dbReference type="Pfam" id="PF02663">
    <property type="entry name" value="FmdE"/>
    <property type="match status" value="1"/>
</dbReference>
<protein>
    <submittedName>
        <fullName evidence="2">Formylmethanofuran dehydrogenase</fullName>
    </submittedName>
</protein>
<dbReference type="InterPro" id="IPR053194">
    <property type="entry name" value="tRNA_methyltr_O"/>
</dbReference>
<sequence length="170" mass="18960">MNKWNEVTKFHGHECPGLAIGYRLALDALKILKVDKSVDEELLAIIETDACGADAIQVLTGCTFGKGNFFFKDLGKHALTLISRDKNQGVRLGLKYGVLTGKNRNDKIDNIFSLSTEKLFTIKYYDSINDKPDKAVINESYQCINCKEAVMKTRTKNKTGNTLCITCSEN</sequence>
<dbReference type="Proteomes" id="UP000214588">
    <property type="component" value="Unassembled WGS sequence"/>
</dbReference>
<gene>
    <name evidence="2" type="ORF">CDO51_12935</name>
</gene>
<dbReference type="Gene3D" id="3.30.1330.130">
    <property type="match status" value="1"/>
</dbReference>
<comment type="caution">
    <text evidence="2">The sequence shown here is derived from an EMBL/GenBank/DDBJ whole genome shotgun (WGS) entry which is preliminary data.</text>
</comment>
<proteinExistence type="predicted"/>
<feature type="domain" description="Formylmethanofuran dehydrogenase subunit E" evidence="1">
    <location>
        <begin position="10"/>
        <end position="103"/>
    </location>
</feature>
<dbReference type="InterPro" id="IPR003814">
    <property type="entry name" value="FmdEsu_dom"/>
</dbReference>
<dbReference type="PIRSF" id="PIRSF006578">
    <property type="entry name" value="FwdE"/>
    <property type="match status" value="1"/>
</dbReference>
<dbReference type="InterPro" id="IPR026328">
    <property type="entry name" value="FmdE"/>
</dbReference>
<dbReference type="PANTHER" id="PTHR39418">
    <property type="entry name" value="DEHYDROGENASE-RELATED"/>
    <property type="match status" value="1"/>
</dbReference>
<evidence type="ECO:0000313" key="2">
    <source>
        <dbReference type="EMBL" id="OWZ82654.1"/>
    </source>
</evidence>
<dbReference type="PANTHER" id="PTHR39418:SF1">
    <property type="entry name" value="DEHYDROGENASE"/>
    <property type="match status" value="1"/>
</dbReference>
<keyword evidence="3" id="KW-1185">Reference proteome</keyword>
<accession>A0A226BWH7</accession>
<dbReference type="EMBL" id="NIQC01000056">
    <property type="protein sequence ID" value="OWZ82654.1"/>
    <property type="molecule type" value="Genomic_DNA"/>
</dbReference>
<evidence type="ECO:0000313" key="3">
    <source>
        <dbReference type="Proteomes" id="UP000214588"/>
    </source>
</evidence>
<dbReference type="AlphaFoldDB" id="A0A226BWH7"/>
<dbReference type="RefSeq" id="WP_089024635.1">
    <property type="nucleotide sequence ID" value="NZ_NIQC01000056.1"/>
</dbReference>
<name>A0A226BWH7_9FIRM</name>